<feature type="domain" description="SnoaL-like" evidence="1">
    <location>
        <begin position="17"/>
        <end position="141"/>
    </location>
</feature>
<dbReference type="SUPFAM" id="SSF54427">
    <property type="entry name" value="NTF2-like"/>
    <property type="match status" value="1"/>
</dbReference>
<dbReference type="InterPro" id="IPR037401">
    <property type="entry name" value="SnoaL-like"/>
</dbReference>
<accession>A0ABS5TMF9</accession>
<organism evidence="2 3">
    <name type="scientific">Kineosporia corallincola</name>
    <dbReference type="NCBI Taxonomy" id="2835133"/>
    <lineage>
        <taxon>Bacteria</taxon>
        <taxon>Bacillati</taxon>
        <taxon>Actinomycetota</taxon>
        <taxon>Actinomycetes</taxon>
        <taxon>Kineosporiales</taxon>
        <taxon>Kineosporiaceae</taxon>
        <taxon>Kineosporia</taxon>
    </lineage>
</organism>
<proteinExistence type="predicted"/>
<dbReference type="InterPro" id="IPR032710">
    <property type="entry name" value="NTF2-like_dom_sf"/>
</dbReference>
<evidence type="ECO:0000259" key="1">
    <source>
        <dbReference type="Pfam" id="PF13577"/>
    </source>
</evidence>
<dbReference type="Proteomes" id="UP001197247">
    <property type="component" value="Unassembled WGS sequence"/>
</dbReference>
<dbReference type="Gene3D" id="3.10.450.50">
    <property type="match status" value="1"/>
</dbReference>
<name>A0ABS5TMF9_9ACTN</name>
<reference evidence="2 3" key="1">
    <citation type="submission" date="2021-05" db="EMBL/GenBank/DDBJ databases">
        <title>Kineosporia and Streptomyces sp. nov. two new marine actinobacteria isolated from Coral.</title>
        <authorList>
            <person name="Buangrab K."/>
            <person name="Sutthacheep M."/>
            <person name="Yeemin T."/>
            <person name="Harunari E."/>
            <person name="Igarashi Y."/>
            <person name="Kanchanasin P."/>
            <person name="Tanasupawat S."/>
            <person name="Phongsopitanun W."/>
        </authorList>
    </citation>
    <scope>NUCLEOTIDE SEQUENCE [LARGE SCALE GENOMIC DNA]</scope>
    <source>
        <strain evidence="2 3">J2-2</strain>
    </source>
</reference>
<dbReference type="RefSeq" id="WP_214158717.1">
    <property type="nucleotide sequence ID" value="NZ_JAHBAY010000011.1"/>
</dbReference>
<dbReference type="Pfam" id="PF13577">
    <property type="entry name" value="SnoaL_4"/>
    <property type="match status" value="1"/>
</dbReference>
<evidence type="ECO:0000313" key="2">
    <source>
        <dbReference type="EMBL" id="MBT0772295.1"/>
    </source>
</evidence>
<protein>
    <submittedName>
        <fullName evidence="2">Nuclear transport factor 2 family protein</fullName>
    </submittedName>
</protein>
<comment type="caution">
    <text evidence="2">The sequence shown here is derived from an EMBL/GenBank/DDBJ whole genome shotgun (WGS) entry which is preliminary data.</text>
</comment>
<gene>
    <name evidence="2" type="ORF">KIH74_25345</name>
</gene>
<dbReference type="EMBL" id="JAHBAY010000011">
    <property type="protein sequence ID" value="MBT0772295.1"/>
    <property type="molecule type" value="Genomic_DNA"/>
</dbReference>
<evidence type="ECO:0000313" key="3">
    <source>
        <dbReference type="Proteomes" id="UP001197247"/>
    </source>
</evidence>
<sequence length="167" mass="19260">MIRDDALLADLARRLDVLESQEAIRTLRNTYHDYVNTNRWSMVREMFTDDVVVDYSYLGRAVGRQAAGEFFAGVPELRPADDDMPFIRQFIHAHTVQVDGDEATGTSHLFATPVYDGQSFVLTARFTDRYRREAGRWLFSAIRLDIWYSVPLAEGWAQPGRRHQMSV</sequence>
<keyword evidence="3" id="KW-1185">Reference proteome</keyword>